<name>A0A0W7WLZ6_9RHOB</name>
<comment type="caution">
    <text evidence="4">The sequence shown here is derived from an EMBL/GenBank/DDBJ whole genome shotgun (WGS) entry which is preliminary data.</text>
</comment>
<dbReference type="OrthoDB" id="268975at2"/>
<evidence type="ECO:0000313" key="5">
    <source>
        <dbReference type="Proteomes" id="UP000054396"/>
    </source>
</evidence>
<dbReference type="RefSeq" id="WP_058861505.1">
    <property type="nucleotide sequence ID" value="NZ_LPXO01000003.1"/>
</dbReference>
<keyword evidence="5" id="KW-1185">Reference proteome</keyword>
<dbReference type="Gene3D" id="2.40.160.20">
    <property type="match status" value="1"/>
</dbReference>
<keyword evidence="1 2" id="KW-0732">Signal</keyword>
<dbReference type="InterPro" id="IPR011250">
    <property type="entry name" value="OMP/PagP_B-barrel"/>
</dbReference>
<gene>
    <name evidence="4" type="ORF">AVJ23_07310</name>
</gene>
<evidence type="ECO:0000256" key="1">
    <source>
        <dbReference type="ARBA" id="ARBA00022729"/>
    </source>
</evidence>
<proteinExistence type="predicted"/>
<reference evidence="4 5" key="1">
    <citation type="submission" date="2015-12" db="EMBL/GenBank/DDBJ databases">
        <authorList>
            <person name="Shamseldin A."/>
            <person name="Moawad H."/>
            <person name="Abd El-Rahim W.M."/>
            <person name="Sadowsky M.J."/>
        </authorList>
    </citation>
    <scope>NUCLEOTIDE SEQUENCE [LARGE SCALE GENOMIC DNA]</scope>
    <source>
        <strain evidence="4 5">SJ5A-1</strain>
    </source>
</reference>
<feature type="signal peptide" evidence="2">
    <location>
        <begin position="1"/>
        <end position="21"/>
    </location>
</feature>
<evidence type="ECO:0000256" key="2">
    <source>
        <dbReference type="SAM" id="SignalP"/>
    </source>
</evidence>
<organism evidence="4 5">
    <name type="scientific">Pseudoponticoccus marisrubri</name>
    <dbReference type="NCBI Taxonomy" id="1685382"/>
    <lineage>
        <taxon>Bacteria</taxon>
        <taxon>Pseudomonadati</taxon>
        <taxon>Pseudomonadota</taxon>
        <taxon>Alphaproteobacteria</taxon>
        <taxon>Rhodobacterales</taxon>
        <taxon>Roseobacteraceae</taxon>
        <taxon>Pseudoponticoccus</taxon>
    </lineage>
</organism>
<protein>
    <recommendedName>
        <fullName evidence="3">Outer membrane protein beta-barrel domain-containing protein</fullName>
    </recommendedName>
</protein>
<dbReference type="Proteomes" id="UP000054396">
    <property type="component" value="Unassembled WGS sequence"/>
</dbReference>
<evidence type="ECO:0000313" key="4">
    <source>
        <dbReference type="EMBL" id="KUF11559.1"/>
    </source>
</evidence>
<dbReference type="InterPro" id="IPR027385">
    <property type="entry name" value="Beta-barrel_OMP"/>
</dbReference>
<dbReference type="EMBL" id="LPXO01000003">
    <property type="protein sequence ID" value="KUF11559.1"/>
    <property type="molecule type" value="Genomic_DNA"/>
</dbReference>
<sequence length="194" mass="20205">MKRSMIALIAAFGTTGVAATAGTLEMPATDPAPVAPAPVATVTPTSDWTGVYGGLSFGNLEVTAPAQREDERSFGGFVGYDYDFGDFVVGGEYEFQDGGDLTVQGVDVENVQRLKLRGGYDFGETLVYATAGAARVDTSIGDSTGPFGGVGVEYRVTDRFSVGGEALTHSFDDVGGTGVDVDANTFNLRGTLRF</sequence>
<dbReference type="AlphaFoldDB" id="A0A0W7WLZ6"/>
<accession>A0A0W7WLZ6</accession>
<dbReference type="SUPFAM" id="SSF56925">
    <property type="entry name" value="OMPA-like"/>
    <property type="match status" value="1"/>
</dbReference>
<evidence type="ECO:0000259" key="3">
    <source>
        <dbReference type="Pfam" id="PF13505"/>
    </source>
</evidence>
<dbReference type="STRING" id="1685382.AVJ23_07310"/>
<feature type="chain" id="PRO_5006936407" description="Outer membrane protein beta-barrel domain-containing protein" evidence="2">
    <location>
        <begin position="22"/>
        <end position="194"/>
    </location>
</feature>
<feature type="domain" description="Outer membrane protein beta-barrel" evidence="3">
    <location>
        <begin position="37"/>
        <end position="194"/>
    </location>
</feature>
<dbReference type="Pfam" id="PF13505">
    <property type="entry name" value="OMP_b-brl"/>
    <property type="match status" value="1"/>
</dbReference>